<feature type="region of interest" description="Disordered" evidence="12">
    <location>
        <begin position="712"/>
        <end position="749"/>
    </location>
</feature>
<evidence type="ECO:0000256" key="13">
    <source>
        <dbReference type="SAM" id="Phobius"/>
    </source>
</evidence>
<evidence type="ECO:0000256" key="9">
    <source>
        <dbReference type="ARBA" id="ARBA00023170"/>
    </source>
</evidence>
<gene>
    <name evidence="17" type="primary">CSF3R</name>
</gene>
<dbReference type="PROSITE" id="PS01353">
    <property type="entry name" value="HEMATOPO_REC_L_F2"/>
    <property type="match status" value="1"/>
</dbReference>
<proteinExistence type="inferred from homology"/>
<dbReference type="Gene3D" id="2.60.40.10">
    <property type="entry name" value="Immunoglobulins"/>
    <property type="match status" value="6"/>
</dbReference>
<keyword evidence="5" id="KW-0677">Repeat</keyword>
<dbReference type="InterPro" id="IPR003529">
    <property type="entry name" value="Hematopoietin_rcpt_Gp130_CS"/>
</dbReference>
<reference evidence="17" key="1">
    <citation type="submission" date="2025-08" db="UniProtKB">
        <authorList>
            <consortium name="RefSeq"/>
        </authorList>
    </citation>
    <scope>IDENTIFICATION</scope>
</reference>
<dbReference type="Pfam" id="PF06328">
    <property type="entry name" value="Lep_receptor_Ig"/>
    <property type="match status" value="1"/>
</dbReference>
<dbReference type="InterPro" id="IPR010457">
    <property type="entry name" value="IgC2-like_lig-bd"/>
</dbReference>
<protein>
    <submittedName>
        <fullName evidence="17">Granulocyte colony-stimulating factor receptor</fullName>
    </submittedName>
</protein>
<evidence type="ECO:0000313" key="16">
    <source>
        <dbReference type="Proteomes" id="UP000694871"/>
    </source>
</evidence>
<evidence type="ECO:0000256" key="11">
    <source>
        <dbReference type="ARBA" id="ARBA00023319"/>
    </source>
</evidence>
<dbReference type="InterPro" id="IPR013783">
    <property type="entry name" value="Ig-like_fold"/>
</dbReference>
<dbReference type="GeneID" id="107110150"/>
<dbReference type="InterPro" id="IPR003961">
    <property type="entry name" value="FN3_dom"/>
</dbReference>
<dbReference type="SUPFAM" id="SSF49265">
    <property type="entry name" value="Fibronectin type III"/>
    <property type="match status" value="4"/>
</dbReference>
<feature type="domain" description="Fibronectin type-III" evidence="15">
    <location>
        <begin position="432"/>
        <end position="532"/>
    </location>
</feature>
<keyword evidence="3 13" id="KW-0812">Transmembrane</keyword>
<name>A0ABM1JY31_GEKJA</name>
<keyword evidence="16" id="KW-1185">Reference proteome</keyword>
<feature type="domain" description="Fibronectin type-III" evidence="15">
    <location>
        <begin position="233"/>
        <end position="328"/>
    </location>
</feature>
<evidence type="ECO:0000256" key="1">
    <source>
        <dbReference type="ARBA" id="ARBA00004479"/>
    </source>
</evidence>
<keyword evidence="10" id="KW-0325">Glycoprotein</keyword>
<accession>A0ABM1JY31</accession>
<dbReference type="InterPro" id="IPR052672">
    <property type="entry name" value="Type1_Cytokine_Rcpt_Type2"/>
</dbReference>
<dbReference type="CDD" id="cd00063">
    <property type="entry name" value="FN3"/>
    <property type="match status" value="4"/>
</dbReference>
<comment type="subcellular location">
    <subcellularLocation>
        <location evidence="1">Membrane</location>
        <topology evidence="1">Single-pass type I membrane protein</topology>
    </subcellularLocation>
</comment>
<keyword evidence="11" id="KW-0393">Immunoglobulin domain</keyword>
<keyword evidence="8" id="KW-1015">Disulfide bond</keyword>
<dbReference type="Proteomes" id="UP000694871">
    <property type="component" value="Unplaced"/>
</dbReference>
<dbReference type="PROSITE" id="PS51257">
    <property type="entry name" value="PROKAR_LIPOPROTEIN"/>
    <property type="match status" value="1"/>
</dbReference>
<feature type="signal peptide" evidence="14">
    <location>
        <begin position="1"/>
        <end position="27"/>
    </location>
</feature>
<dbReference type="PANTHER" id="PTHR48423">
    <property type="entry name" value="INTERLEUKIN-27 RECEPTOR SUBUNIT ALPHA"/>
    <property type="match status" value="1"/>
</dbReference>
<evidence type="ECO:0000313" key="17">
    <source>
        <dbReference type="RefSeq" id="XP_015266368.1"/>
    </source>
</evidence>
<dbReference type="SMART" id="SM00060">
    <property type="entry name" value="FN3"/>
    <property type="match status" value="5"/>
</dbReference>
<comment type="similarity">
    <text evidence="2">Belongs to the type I cytokine receptor family. Type 2 subfamily.</text>
</comment>
<feature type="domain" description="Fibronectin type-III" evidence="15">
    <location>
        <begin position="533"/>
        <end position="624"/>
    </location>
</feature>
<evidence type="ECO:0000256" key="12">
    <source>
        <dbReference type="SAM" id="MobiDB-lite"/>
    </source>
</evidence>
<evidence type="ECO:0000256" key="14">
    <source>
        <dbReference type="SAM" id="SignalP"/>
    </source>
</evidence>
<dbReference type="PANTHER" id="PTHR48423:SF1">
    <property type="entry name" value="INTERLEUKIN-27 RECEPTOR SUBUNIT ALPHA"/>
    <property type="match status" value="1"/>
</dbReference>
<evidence type="ECO:0000259" key="15">
    <source>
        <dbReference type="PROSITE" id="PS50853"/>
    </source>
</evidence>
<feature type="chain" id="PRO_5045114809" evidence="14">
    <location>
        <begin position="28"/>
        <end position="844"/>
    </location>
</feature>
<keyword evidence="6 13" id="KW-1133">Transmembrane helix</keyword>
<evidence type="ECO:0000256" key="4">
    <source>
        <dbReference type="ARBA" id="ARBA00022729"/>
    </source>
</evidence>
<evidence type="ECO:0000256" key="5">
    <source>
        <dbReference type="ARBA" id="ARBA00022737"/>
    </source>
</evidence>
<evidence type="ECO:0000256" key="3">
    <source>
        <dbReference type="ARBA" id="ARBA00022692"/>
    </source>
</evidence>
<evidence type="ECO:0000256" key="8">
    <source>
        <dbReference type="ARBA" id="ARBA00023157"/>
    </source>
</evidence>
<dbReference type="PROSITE" id="PS50853">
    <property type="entry name" value="FN3"/>
    <property type="match status" value="3"/>
</dbReference>
<evidence type="ECO:0000256" key="6">
    <source>
        <dbReference type="ARBA" id="ARBA00022989"/>
    </source>
</evidence>
<evidence type="ECO:0000256" key="7">
    <source>
        <dbReference type="ARBA" id="ARBA00023136"/>
    </source>
</evidence>
<feature type="transmembrane region" description="Helical" evidence="13">
    <location>
        <begin position="631"/>
        <end position="650"/>
    </location>
</feature>
<keyword evidence="7 13" id="KW-0472">Membrane</keyword>
<organism evidence="16 17">
    <name type="scientific">Gekko japonicus</name>
    <name type="common">Schlegel's Japanese gecko</name>
    <dbReference type="NCBI Taxonomy" id="146911"/>
    <lineage>
        <taxon>Eukaryota</taxon>
        <taxon>Metazoa</taxon>
        <taxon>Chordata</taxon>
        <taxon>Craniata</taxon>
        <taxon>Vertebrata</taxon>
        <taxon>Euteleostomi</taxon>
        <taxon>Lepidosauria</taxon>
        <taxon>Squamata</taxon>
        <taxon>Bifurcata</taxon>
        <taxon>Gekkota</taxon>
        <taxon>Gekkonidae</taxon>
        <taxon>Gekkoninae</taxon>
        <taxon>Gekko</taxon>
    </lineage>
</organism>
<keyword evidence="4 14" id="KW-0732">Signal</keyword>
<dbReference type="RefSeq" id="XP_015266368.1">
    <property type="nucleotide sequence ID" value="XM_015410882.1"/>
</dbReference>
<dbReference type="InterPro" id="IPR036116">
    <property type="entry name" value="FN3_sf"/>
</dbReference>
<dbReference type="InterPro" id="IPR036179">
    <property type="entry name" value="Ig-like_dom_sf"/>
</dbReference>
<evidence type="ECO:0000256" key="2">
    <source>
        <dbReference type="ARBA" id="ARBA00008921"/>
    </source>
</evidence>
<dbReference type="Pfam" id="PF00041">
    <property type="entry name" value="fn3"/>
    <property type="match status" value="2"/>
</dbReference>
<evidence type="ECO:0000256" key="10">
    <source>
        <dbReference type="ARBA" id="ARBA00023180"/>
    </source>
</evidence>
<keyword evidence="9 17" id="KW-0675">Receptor</keyword>
<dbReference type="SUPFAM" id="SSF48726">
    <property type="entry name" value="Immunoglobulin"/>
    <property type="match status" value="1"/>
</dbReference>
<sequence length="844" mass="94439">MATRKKRPRRFLACCVTFLLLSGGALGCSNLMVDSSIVHWGATVTANCTIWRNHCPFLKDGKIQMMWKLDGQLLHGVQDSLGDEVEFSSITIGPLNRTVVSLSCWVLKETLHLLNLKQIHAGYPPSQPQNLTCITNDTTRSLKCQWDPGEDSLLQVHTTLKGFRSQSGCALLLDPIPDCIPEVDQNSCTIPRQNLQLYQTMAFRVMVRNGLGVAQSELLCADPMDLVKLDPPAVQSIQSIPEETHCVSVAWEEAKDSKYMKQSCDLRYRTEGDQEWTLVQNITSSTRQVQHCGFLFGISYRFQMRCQKFEGRYMSDWSPTKTFTTHEDSRHVPSGELDAWWKMKPAEAGQGTQVQLLWKPMKPKETKGKILGYWVTLSPRQHNGQLSTICNTTELHCNFSLPSGAQRIYLMAYNARGTSPPTEVSLQKKGVPVPRIRASPLGENSILVSWDPPGKPTSGYIIEWQRMTSVDPSYDAEISWTKLQNGEEKQILIQENIEPYQRYNISVYSLYNDGVGMAQHTEVYTRQKAPSDSPKLYPGSIGKTTAQLHWKPIPLELRNGFITNYTIFWICLNDDMSSAVVNSSVNTLTITGLRPLMMYKVHIMASTMGGSTNGTILMLYTKGTDDMDISFAYLLIVLLLVMLIILVICFHKSKKMKLQFWPTVPDPANSSLGKWAPAVLQEEFFPVNKSGELSPIITAILMLEKDKKKGFSCEKSESPKPLLDGPWSEPSNAGAPVPTSSPKPASHVNRSESVQYAKVLMDSYHSQQEAPSSLYLRSNSTQPLLGDLMPSPEPYENLWFHGSQPAGAHSCSFQEEAIFLEGALVDFPLLQGVKIDGDEDLSNF</sequence>